<dbReference type="EMBL" id="CM042049">
    <property type="protein sequence ID" value="KAI3747477.1"/>
    <property type="molecule type" value="Genomic_DNA"/>
</dbReference>
<sequence length="195" mass="21082">MDEVDEVDEAKRNIEDDLNSEAQPAVQSDDATVVPSVAEKTTDDMDHTGGKNESLEKDNMVEELDNQNNGDRDVEMGRDKVQTDETLQSFAEEVITEAEAEAEGEGEGGVVSTRVESFQVGKEISVETTVVVSEGMVSEELGGLESNMVLNQNEDMVLNQQPDKGESKPESQSPEEEQAKPGASDLSSGNQVDES</sequence>
<organism evidence="1 2">
    <name type="scientific">Arctium lappa</name>
    <name type="common">Greater burdock</name>
    <name type="synonym">Lappa major</name>
    <dbReference type="NCBI Taxonomy" id="4217"/>
    <lineage>
        <taxon>Eukaryota</taxon>
        <taxon>Viridiplantae</taxon>
        <taxon>Streptophyta</taxon>
        <taxon>Embryophyta</taxon>
        <taxon>Tracheophyta</taxon>
        <taxon>Spermatophyta</taxon>
        <taxon>Magnoliopsida</taxon>
        <taxon>eudicotyledons</taxon>
        <taxon>Gunneridae</taxon>
        <taxon>Pentapetalae</taxon>
        <taxon>asterids</taxon>
        <taxon>campanulids</taxon>
        <taxon>Asterales</taxon>
        <taxon>Asteraceae</taxon>
        <taxon>Carduoideae</taxon>
        <taxon>Cardueae</taxon>
        <taxon>Arctiinae</taxon>
        <taxon>Arctium</taxon>
    </lineage>
</organism>
<evidence type="ECO:0000313" key="1">
    <source>
        <dbReference type="EMBL" id="KAI3747477.1"/>
    </source>
</evidence>
<gene>
    <name evidence="1" type="ORF">L6452_09935</name>
</gene>
<proteinExistence type="predicted"/>
<evidence type="ECO:0000313" key="2">
    <source>
        <dbReference type="Proteomes" id="UP001055879"/>
    </source>
</evidence>
<comment type="caution">
    <text evidence="1">The sequence shown here is derived from an EMBL/GenBank/DDBJ whole genome shotgun (WGS) entry which is preliminary data.</text>
</comment>
<name>A0ACB9DMF1_ARCLA</name>
<dbReference type="Proteomes" id="UP001055879">
    <property type="component" value="Linkage Group LG03"/>
</dbReference>
<accession>A0ACB9DMF1</accession>
<protein>
    <submittedName>
        <fullName evidence="1">Uncharacterized protein</fullName>
    </submittedName>
</protein>
<reference evidence="2" key="1">
    <citation type="journal article" date="2022" name="Mol. Ecol. Resour.">
        <title>The genomes of chicory, endive, great burdock and yacon provide insights into Asteraceae palaeo-polyploidization history and plant inulin production.</title>
        <authorList>
            <person name="Fan W."/>
            <person name="Wang S."/>
            <person name="Wang H."/>
            <person name="Wang A."/>
            <person name="Jiang F."/>
            <person name="Liu H."/>
            <person name="Zhao H."/>
            <person name="Xu D."/>
            <person name="Zhang Y."/>
        </authorList>
    </citation>
    <scope>NUCLEOTIDE SEQUENCE [LARGE SCALE GENOMIC DNA]</scope>
    <source>
        <strain evidence="2">cv. Niubang</strain>
    </source>
</reference>
<keyword evidence="2" id="KW-1185">Reference proteome</keyword>
<reference evidence="1 2" key="2">
    <citation type="journal article" date="2022" name="Mol. Ecol. Resour.">
        <title>The genomes of chicory, endive, great burdock and yacon provide insights into Asteraceae paleo-polyploidization history and plant inulin production.</title>
        <authorList>
            <person name="Fan W."/>
            <person name="Wang S."/>
            <person name="Wang H."/>
            <person name="Wang A."/>
            <person name="Jiang F."/>
            <person name="Liu H."/>
            <person name="Zhao H."/>
            <person name="Xu D."/>
            <person name="Zhang Y."/>
        </authorList>
    </citation>
    <scope>NUCLEOTIDE SEQUENCE [LARGE SCALE GENOMIC DNA]</scope>
    <source>
        <strain evidence="2">cv. Niubang</strain>
    </source>
</reference>